<protein>
    <recommendedName>
        <fullName evidence="3">Immunity protein 26</fullName>
    </recommendedName>
</protein>
<dbReference type="OrthoDB" id="2218486at2"/>
<sequence>MAFNDLIAMKKSSKKPQEGDVFVLQPVIGKFYFGKVIQTDLKSLDSFINGMTLIYIYNYCSIEKEIPLELEKEELLIAPIIVNNQPWLKGYFETIGNKQVLENEKTIDFAFWDTLKKEYVDINGHVIKSKPQYSSIYGLGSYGVVGKEVRKAILVKE</sequence>
<gene>
    <name evidence="1" type="ORF">ERS852572_03843</name>
</gene>
<dbReference type="RefSeq" id="WP_055196116.1">
    <property type="nucleotide sequence ID" value="NZ_CABIYH010000055.1"/>
</dbReference>
<organism evidence="1 2">
    <name type="scientific">Roseburia intestinalis</name>
    <dbReference type="NCBI Taxonomy" id="166486"/>
    <lineage>
        <taxon>Bacteria</taxon>
        <taxon>Bacillati</taxon>
        <taxon>Bacillota</taxon>
        <taxon>Clostridia</taxon>
        <taxon>Lachnospirales</taxon>
        <taxon>Lachnospiraceae</taxon>
        <taxon>Roseburia</taxon>
    </lineage>
</organism>
<evidence type="ECO:0008006" key="3">
    <source>
        <dbReference type="Google" id="ProtNLM"/>
    </source>
</evidence>
<dbReference type="Pfam" id="PF15428">
    <property type="entry name" value="Imm26"/>
    <property type="match status" value="1"/>
</dbReference>
<dbReference type="EMBL" id="CYXZ01000055">
    <property type="protein sequence ID" value="CUN32193.1"/>
    <property type="molecule type" value="Genomic_DNA"/>
</dbReference>
<evidence type="ECO:0000313" key="1">
    <source>
        <dbReference type="EMBL" id="CUN32193.1"/>
    </source>
</evidence>
<dbReference type="AlphaFoldDB" id="A0A173VYF2"/>
<proteinExistence type="predicted"/>
<dbReference type="InterPro" id="IPR029278">
    <property type="entry name" value="Imm26"/>
</dbReference>
<accession>A0A173VYF2</accession>
<dbReference type="PaxDb" id="166486-ERS852572_03843"/>
<dbReference type="Proteomes" id="UP000095350">
    <property type="component" value="Unassembled WGS sequence"/>
</dbReference>
<reference evidence="1 2" key="1">
    <citation type="submission" date="2015-09" db="EMBL/GenBank/DDBJ databases">
        <authorList>
            <consortium name="Pathogen Informatics"/>
        </authorList>
    </citation>
    <scope>NUCLEOTIDE SEQUENCE [LARGE SCALE GENOMIC DNA]</scope>
    <source>
        <strain evidence="1 2">2789STDY5834960</strain>
    </source>
</reference>
<evidence type="ECO:0000313" key="2">
    <source>
        <dbReference type="Proteomes" id="UP000095350"/>
    </source>
</evidence>
<name>A0A173VYF2_9FIRM</name>